<dbReference type="Pfam" id="PF01556">
    <property type="entry name" value="DnaJ_C"/>
    <property type="match status" value="1"/>
</dbReference>
<evidence type="ECO:0000313" key="5">
    <source>
        <dbReference type="Proteomes" id="UP001457282"/>
    </source>
</evidence>
<dbReference type="PANTHER" id="PTHR24078">
    <property type="entry name" value="DNAJ HOMOLOG SUBFAMILY C MEMBER"/>
    <property type="match status" value="1"/>
</dbReference>
<evidence type="ECO:0000313" key="4">
    <source>
        <dbReference type="EMBL" id="KAK9922623.1"/>
    </source>
</evidence>
<proteinExistence type="predicted"/>
<gene>
    <name evidence="4" type="ORF">M0R45_031080</name>
</gene>
<dbReference type="GO" id="GO:0005829">
    <property type="term" value="C:cytosol"/>
    <property type="evidence" value="ECO:0007669"/>
    <property type="project" value="TreeGrafter"/>
</dbReference>
<keyword evidence="5" id="KW-1185">Reference proteome</keyword>
<accession>A0AAW1WEX8</accession>
<keyword evidence="2" id="KW-0732">Signal</keyword>
<protein>
    <recommendedName>
        <fullName evidence="3">Chaperone DnaJ C-terminal domain-containing protein</fullName>
    </recommendedName>
</protein>
<dbReference type="Gene3D" id="2.60.260.20">
    <property type="entry name" value="Urease metallochaperone UreE, N-terminal domain"/>
    <property type="match status" value="1"/>
</dbReference>
<dbReference type="PANTHER" id="PTHR24078:SF577">
    <property type="entry name" value="OS05G0562300 PROTEIN"/>
    <property type="match status" value="1"/>
</dbReference>
<dbReference type="GO" id="GO:0051087">
    <property type="term" value="F:protein-folding chaperone binding"/>
    <property type="evidence" value="ECO:0007669"/>
    <property type="project" value="TreeGrafter"/>
</dbReference>
<feature type="domain" description="Chaperone DnaJ C-terminal" evidence="3">
    <location>
        <begin position="15"/>
        <end position="76"/>
    </location>
</feature>
<dbReference type="GO" id="GO:0051082">
    <property type="term" value="F:unfolded protein binding"/>
    <property type="evidence" value="ECO:0007669"/>
    <property type="project" value="InterPro"/>
</dbReference>
<organism evidence="4 5">
    <name type="scientific">Rubus argutus</name>
    <name type="common">Southern blackberry</name>
    <dbReference type="NCBI Taxonomy" id="59490"/>
    <lineage>
        <taxon>Eukaryota</taxon>
        <taxon>Viridiplantae</taxon>
        <taxon>Streptophyta</taxon>
        <taxon>Embryophyta</taxon>
        <taxon>Tracheophyta</taxon>
        <taxon>Spermatophyta</taxon>
        <taxon>Magnoliopsida</taxon>
        <taxon>eudicotyledons</taxon>
        <taxon>Gunneridae</taxon>
        <taxon>Pentapetalae</taxon>
        <taxon>rosids</taxon>
        <taxon>fabids</taxon>
        <taxon>Rosales</taxon>
        <taxon>Rosaceae</taxon>
        <taxon>Rosoideae</taxon>
        <taxon>Rosoideae incertae sedis</taxon>
        <taxon>Rubus</taxon>
    </lineage>
</organism>
<reference evidence="4 5" key="1">
    <citation type="journal article" date="2023" name="G3 (Bethesda)">
        <title>A chromosome-length genome assembly and annotation of blackberry (Rubus argutus, cv. 'Hillquist').</title>
        <authorList>
            <person name="Bruna T."/>
            <person name="Aryal R."/>
            <person name="Dudchenko O."/>
            <person name="Sargent D.J."/>
            <person name="Mead D."/>
            <person name="Buti M."/>
            <person name="Cavallini A."/>
            <person name="Hytonen T."/>
            <person name="Andres J."/>
            <person name="Pham M."/>
            <person name="Weisz D."/>
            <person name="Mascagni F."/>
            <person name="Usai G."/>
            <person name="Natali L."/>
            <person name="Bassil N."/>
            <person name="Fernandez G.E."/>
            <person name="Lomsadze A."/>
            <person name="Armour M."/>
            <person name="Olukolu B."/>
            <person name="Poorten T."/>
            <person name="Britton C."/>
            <person name="Davik J."/>
            <person name="Ashrafi H."/>
            <person name="Aiden E.L."/>
            <person name="Borodovsky M."/>
            <person name="Worthington M."/>
        </authorList>
    </citation>
    <scope>NUCLEOTIDE SEQUENCE [LARGE SCALE GENOMIC DNA]</scope>
    <source>
        <strain evidence="4">PI 553951</strain>
    </source>
</reference>
<evidence type="ECO:0000259" key="3">
    <source>
        <dbReference type="Pfam" id="PF01556"/>
    </source>
</evidence>
<dbReference type="EMBL" id="JBEDUW010000006">
    <property type="protein sequence ID" value="KAK9922623.1"/>
    <property type="molecule type" value="Genomic_DNA"/>
</dbReference>
<dbReference type="InterPro" id="IPR002939">
    <property type="entry name" value="DnaJ_C"/>
</dbReference>
<dbReference type="AlphaFoldDB" id="A0AAW1WEX8"/>
<evidence type="ECO:0000256" key="1">
    <source>
        <dbReference type="ARBA" id="ARBA00023186"/>
    </source>
</evidence>
<name>A0AAW1WEX8_RUBAR</name>
<keyword evidence="1" id="KW-0143">Chaperone</keyword>
<comment type="caution">
    <text evidence="4">The sequence shown here is derived from an EMBL/GenBank/DDBJ whole genome shotgun (WGS) entry which is preliminary data.</text>
</comment>
<dbReference type="Proteomes" id="UP001457282">
    <property type="component" value="Unassembled WGS sequence"/>
</dbReference>
<sequence length="93" mass="10162">MLTHPASSLCWLILSVQALTGFTVNFTNLDGRSLAIPINNGNPPSYKEVVPGEGMPIQKEPSKRGNLRSKFNIKLPTWLAAEHEAGIKKLSGY</sequence>
<feature type="chain" id="PRO_5043912396" description="Chaperone DnaJ C-terminal domain-containing protein" evidence="2">
    <location>
        <begin position="19"/>
        <end position="93"/>
    </location>
</feature>
<dbReference type="InterPro" id="IPR008971">
    <property type="entry name" value="HSP40/DnaJ_pept-bd"/>
</dbReference>
<dbReference type="SUPFAM" id="SSF49493">
    <property type="entry name" value="HSP40/DnaJ peptide-binding domain"/>
    <property type="match status" value="1"/>
</dbReference>
<evidence type="ECO:0000256" key="2">
    <source>
        <dbReference type="SAM" id="SignalP"/>
    </source>
</evidence>
<dbReference type="InterPro" id="IPR051339">
    <property type="entry name" value="DnaJ_subfamily_B"/>
</dbReference>
<feature type="signal peptide" evidence="2">
    <location>
        <begin position="1"/>
        <end position="18"/>
    </location>
</feature>
<dbReference type="GO" id="GO:0006457">
    <property type="term" value="P:protein folding"/>
    <property type="evidence" value="ECO:0007669"/>
    <property type="project" value="InterPro"/>
</dbReference>